<feature type="compositionally biased region" description="Polar residues" evidence="1">
    <location>
        <begin position="1"/>
        <end position="15"/>
    </location>
</feature>
<comment type="caution">
    <text evidence="2">The sequence shown here is derived from an EMBL/GenBank/DDBJ whole genome shotgun (WGS) entry which is preliminary data.</text>
</comment>
<accession>A0A6A5F8R3</accession>
<feature type="region of interest" description="Disordered" evidence="1">
    <location>
        <begin position="75"/>
        <end position="181"/>
    </location>
</feature>
<protein>
    <submittedName>
        <fullName evidence="2">Uncharacterized protein</fullName>
    </submittedName>
</protein>
<evidence type="ECO:0000256" key="1">
    <source>
        <dbReference type="SAM" id="MobiDB-lite"/>
    </source>
</evidence>
<feature type="compositionally biased region" description="Polar residues" evidence="1">
    <location>
        <begin position="87"/>
        <end position="102"/>
    </location>
</feature>
<proteinExistence type="predicted"/>
<gene>
    <name evidence="2" type="ORF">PFLUV_G00053830</name>
</gene>
<feature type="region of interest" description="Disordered" evidence="1">
    <location>
        <begin position="316"/>
        <end position="340"/>
    </location>
</feature>
<keyword evidence="3" id="KW-1185">Reference proteome</keyword>
<name>A0A6A5F8R3_PERFL</name>
<feature type="compositionally biased region" description="Polar residues" evidence="1">
    <location>
        <begin position="122"/>
        <end position="143"/>
    </location>
</feature>
<dbReference type="AlphaFoldDB" id="A0A6A5F8R3"/>
<feature type="region of interest" description="Disordered" evidence="1">
    <location>
        <begin position="1"/>
        <end position="31"/>
    </location>
</feature>
<evidence type="ECO:0000313" key="2">
    <source>
        <dbReference type="EMBL" id="KAF1390030.1"/>
    </source>
</evidence>
<evidence type="ECO:0000313" key="3">
    <source>
        <dbReference type="Proteomes" id="UP000465112"/>
    </source>
</evidence>
<sequence>MGNENSKNAELTENGNIPGKHGNGSVNGLSANITSNGLEIAVNTETIVQQNAEPLSLELATESTQPEILETIIHKNQVKKGNEDQTDLSLPATNPQPESASSGEEAATVTVTVHREDFQYPQPKTETSTQTDGGSQADISTQTGEDDDDTTTTVSSFVMDEEAVEDTAYDEPRDNQTAGNISEEMVMENVYRAEWAEVTGIENYKPEEKVVNGREETELEIAAEPESNPKESIIEDEIDAEENNIEEPVPLEVFYSLPKVAADSVEVVFTAISESTDSPAVNTSDRSADEVITEDNGERAGDMSAHAVLIKTAEPESNAATPEASGANGVPSPGQEPATTPMEAISEVVREEPNSTPVNQDMPVEELSVPLVPVRLVRVESAHEKVSADDAFAVEGIQGIREQEKLDDEWECDRCPEEEMITVEAPAADFIIIEELPEDTESMQEVVTSDENAEVGVDAISYVGQDTFEEAELSPFFVKDDAELTLEAAIDALSLEFESIAITPPEPAVDDGIPLEEDVITARTFVPLVTENIAEEAANVPPTDAPEESEPCVSVQEELVEENVAPADAPTDSTHAVSGEPELKNNILVVLLQTIEDEITEEIPLETFNPGAVSAAIEENCEDATSDEPVSECVKAVLGTIVEEISC</sequence>
<dbReference type="Proteomes" id="UP000465112">
    <property type="component" value="Chromosome 5"/>
</dbReference>
<feature type="compositionally biased region" description="Acidic residues" evidence="1">
    <location>
        <begin position="159"/>
        <end position="169"/>
    </location>
</feature>
<reference evidence="2 3" key="1">
    <citation type="submission" date="2019-06" db="EMBL/GenBank/DDBJ databases">
        <title>A chromosome-scale genome assembly of the European perch, Perca fluviatilis.</title>
        <authorList>
            <person name="Roques C."/>
            <person name="Zahm M."/>
            <person name="Cabau C."/>
            <person name="Klopp C."/>
            <person name="Bouchez O."/>
            <person name="Donnadieu C."/>
            <person name="Kuhl H."/>
            <person name="Gislard M."/>
            <person name="Guendouz S."/>
            <person name="Journot L."/>
            <person name="Haffray P."/>
            <person name="Bestin A."/>
            <person name="Morvezen R."/>
            <person name="Feron R."/>
            <person name="Wen M."/>
            <person name="Jouanno E."/>
            <person name="Herpin A."/>
            <person name="Schartl M."/>
            <person name="Postlethwait J."/>
            <person name="Schaerlinger B."/>
            <person name="Chardard D."/>
            <person name="Lecocq T."/>
            <person name="Poncet C."/>
            <person name="Jaffrelo L."/>
            <person name="Lampietro C."/>
            <person name="Guiguen Y."/>
        </authorList>
    </citation>
    <scope>NUCLEOTIDE SEQUENCE [LARGE SCALE GENOMIC DNA]</scope>
    <source>
        <tissue evidence="2">Blood</tissue>
    </source>
</reference>
<dbReference type="EMBL" id="VHII01000005">
    <property type="protein sequence ID" value="KAF1390030.1"/>
    <property type="molecule type" value="Genomic_DNA"/>
</dbReference>
<organism evidence="2 3">
    <name type="scientific">Perca fluviatilis</name>
    <name type="common">European perch</name>
    <dbReference type="NCBI Taxonomy" id="8168"/>
    <lineage>
        <taxon>Eukaryota</taxon>
        <taxon>Metazoa</taxon>
        <taxon>Chordata</taxon>
        <taxon>Craniata</taxon>
        <taxon>Vertebrata</taxon>
        <taxon>Euteleostomi</taxon>
        <taxon>Actinopterygii</taxon>
        <taxon>Neopterygii</taxon>
        <taxon>Teleostei</taxon>
        <taxon>Neoteleostei</taxon>
        <taxon>Acanthomorphata</taxon>
        <taxon>Eupercaria</taxon>
        <taxon>Perciformes</taxon>
        <taxon>Percoidei</taxon>
        <taxon>Percidae</taxon>
        <taxon>Percinae</taxon>
        <taxon>Perca</taxon>
    </lineage>
</organism>